<organism evidence="2">
    <name type="scientific">Euplotes aediculatus</name>
    <name type="common">Ciliate</name>
    <dbReference type="NCBI Taxonomy" id="5940"/>
    <lineage>
        <taxon>Eukaryota</taxon>
        <taxon>Sar</taxon>
        <taxon>Alveolata</taxon>
        <taxon>Ciliophora</taxon>
        <taxon>Intramacronucleata</taxon>
        <taxon>Spirotrichea</taxon>
        <taxon>Hypotrichia</taxon>
        <taxon>Euplotida</taxon>
        <taxon>Euplotidae</taxon>
        <taxon>Euplotes</taxon>
    </lineage>
</organism>
<feature type="compositionally biased region" description="Polar residues" evidence="1">
    <location>
        <begin position="1"/>
        <end position="16"/>
    </location>
</feature>
<evidence type="ECO:0000256" key="1">
    <source>
        <dbReference type="SAM" id="MobiDB-lite"/>
    </source>
</evidence>
<protein>
    <submittedName>
        <fullName evidence="2">Em1-tg8</fullName>
    </submittedName>
</protein>
<feature type="region of interest" description="Disordered" evidence="1">
    <location>
        <begin position="1"/>
        <end position="33"/>
    </location>
</feature>
<dbReference type="EMBL" id="DQ345309">
    <property type="protein sequence ID" value="ABE28391.1"/>
    <property type="molecule type" value="Genomic_DNA"/>
</dbReference>
<evidence type="ECO:0000313" key="2">
    <source>
        <dbReference type="EMBL" id="ABE28391.1"/>
    </source>
</evidence>
<accession>Q1PPX5</accession>
<proteinExistence type="predicted"/>
<dbReference type="AlphaFoldDB" id="Q1PPX5"/>
<reference evidence="2" key="1">
    <citation type="submission" date="2005-12" db="EMBL/GenBank/DDBJ databases">
        <authorList>
            <person name="Liang X."/>
            <person name="Lv J."/>
            <person name="Zhang X."/>
            <person name="Qin P."/>
            <person name="Yang T."/>
        </authorList>
    </citation>
    <scope>NUCLEOTIDE SEQUENCE</scope>
</reference>
<name>Q1PPX5_EUPAE</name>
<gene>
    <name evidence="2" type="primary">em1-tg8</name>
</gene>
<sequence>MSSMTLLTSENMGQCDSSSKKSKKRDSNKAKIPQKLIDNRRQEIISSLEKISDDAQIVVHGIPRVYTGSKRGSNFRGVSVNGKKWQVMVMGFGKKRYYGGIKDEYEAAKLYDKYAILTQGVGVSIYIMSSFIG</sequence>